<name>A0ABD5UUY8_9EURY</name>
<gene>
    <name evidence="1" type="ORF">ACFQE9_10120</name>
</gene>
<sequence>MKKSLLVYDGSNPLFRAVVEAATHRSDEIVAVRWDAEPVQAFLEAQFDARPFAFILVEGDSVHVGEETVSQVLRRTCLADPLVDGLKRTYAVGGVPFGRLIHGRTVAELDGTFPLSADAAAHLEDLRRAREIPVEDPSAEEP</sequence>
<reference evidence="1 2" key="1">
    <citation type="journal article" date="2019" name="Int. J. Syst. Evol. Microbiol.">
        <title>The Global Catalogue of Microorganisms (GCM) 10K type strain sequencing project: providing services to taxonomists for standard genome sequencing and annotation.</title>
        <authorList>
            <consortium name="The Broad Institute Genomics Platform"/>
            <consortium name="The Broad Institute Genome Sequencing Center for Infectious Disease"/>
            <person name="Wu L."/>
            <person name="Ma J."/>
        </authorList>
    </citation>
    <scope>NUCLEOTIDE SEQUENCE [LARGE SCALE GENOMIC DNA]</scope>
    <source>
        <strain evidence="1 2">SKJ47</strain>
    </source>
</reference>
<dbReference type="Proteomes" id="UP001596296">
    <property type="component" value="Unassembled WGS sequence"/>
</dbReference>
<accession>A0ABD5UUY8</accession>
<evidence type="ECO:0000313" key="1">
    <source>
        <dbReference type="EMBL" id="MFC6892958.1"/>
    </source>
</evidence>
<dbReference type="EMBL" id="JBHSXL010000009">
    <property type="protein sequence ID" value="MFC6892958.1"/>
    <property type="molecule type" value="Genomic_DNA"/>
</dbReference>
<evidence type="ECO:0000313" key="2">
    <source>
        <dbReference type="Proteomes" id="UP001596296"/>
    </source>
</evidence>
<keyword evidence="2" id="KW-1185">Reference proteome</keyword>
<dbReference type="RefSeq" id="WP_379744043.1">
    <property type="nucleotide sequence ID" value="NZ_JBHSVN010000001.1"/>
</dbReference>
<comment type="caution">
    <text evidence="1">The sequence shown here is derived from an EMBL/GenBank/DDBJ whole genome shotgun (WGS) entry which is preliminary data.</text>
</comment>
<organism evidence="1 2">
    <name type="scientific">Halopenitus salinus</name>
    <dbReference type="NCBI Taxonomy" id="1198295"/>
    <lineage>
        <taxon>Archaea</taxon>
        <taxon>Methanobacteriati</taxon>
        <taxon>Methanobacteriota</taxon>
        <taxon>Stenosarchaea group</taxon>
        <taxon>Halobacteria</taxon>
        <taxon>Halobacteriales</taxon>
        <taxon>Haloferacaceae</taxon>
        <taxon>Halopenitus</taxon>
    </lineage>
</organism>
<dbReference type="AlphaFoldDB" id="A0ABD5UUY8"/>
<proteinExistence type="predicted"/>
<protein>
    <submittedName>
        <fullName evidence="1">Uncharacterized protein</fullName>
    </submittedName>
</protein>